<dbReference type="Pfam" id="PF13181">
    <property type="entry name" value="TPR_8"/>
    <property type="match status" value="1"/>
</dbReference>
<evidence type="ECO:0000256" key="2">
    <source>
        <dbReference type="ARBA" id="ARBA00022803"/>
    </source>
</evidence>
<evidence type="ECO:0000313" key="7">
    <source>
        <dbReference type="Proteomes" id="UP000253606"/>
    </source>
</evidence>
<dbReference type="RefSeq" id="WP_161557713.1">
    <property type="nucleotide sequence ID" value="NZ_CP030844.1"/>
</dbReference>
<feature type="repeat" description="TPR" evidence="3">
    <location>
        <begin position="156"/>
        <end position="189"/>
    </location>
</feature>
<protein>
    <submittedName>
        <fullName evidence="6">TPR repeat</fullName>
    </submittedName>
</protein>
<keyword evidence="7" id="KW-1185">Reference proteome</keyword>
<sequence length="641" mass="71252">MTVTEYLVNTVNQLETYLYGAILCAGPTSFLVVLIVMAGGNLPLALAQNVSTEALDHFRAAHEAQQAGRLDEAAREYETVNHLQPGIAEVSANLGLVYYAQAKFADSAHAFQTAERLKPDLLVANLWLGVDLVNLNQPLKAVPYLKRAISIQPEDQQAQRWLGTALWNAGDTYKALDQFQKANQLFPTDLDILFVLGEAYRKAADKEIDAVLSQATGSPLLNVSYGDKYREEEDWTKAIAHYTLALDKDPRCEEARLGLGEVYLMQNSLTDAQNEFHADLENNPLSARAHAGLARIALLTGDYQKALDLLDHALRISPDETAASLGLPPSSVIVEDPGIKLPREELERASQALHQLPESNSRSLAKAAIDAELGVPDWEAEWKQFLQATARPQVNQNPYAKARDSFYRRDFDSAKTEIRVWLTSHPGDLQARYLLAKTLRSLSVETLDRLFKQDADSYRTHQLLAQVYAMRGENEKALAEYARVVQMNPSLPGVHFEIGHLLWEGGDSDHAIEELKKELQLDSANPEANGEMGSILVEQHQPQNALPFLLAAVAALPDRTFLYLQLGKAYYLLKHYQQSEAALRKAALRDDDGSAHYQLGVLYRAESKPEDARREFSKSDAIKAERLADVKLVPQQAAPNN</sequence>
<dbReference type="KEGG" id="abas:ACPOL_7176"/>
<dbReference type="Proteomes" id="UP000253606">
    <property type="component" value="Plasmid pACPOL3"/>
</dbReference>
<dbReference type="PANTHER" id="PTHR45586">
    <property type="entry name" value="TPR REPEAT-CONTAINING PROTEIN PA4667"/>
    <property type="match status" value="1"/>
</dbReference>
<keyword evidence="2 3" id="KW-0802">TPR repeat</keyword>
<evidence type="ECO:0000256" key="4">
    <source>
        <dbReference type="SAM" id="Phobius"/>
    </source>
</evidence>
<feature type="repeat" description="TPR" evidence="3">
    <location>
        <begin position="492"/>
        <end position="525"/>
    </location>
</feature>
<dbReference type="SMART" id="SM01043">
    <property type="entry name" value="BTAD"/>
    <property type="match status" value="1"/>
</dbReference>
<feature type="repeat" description="TPR" evidence="3">
    <location>
        <begin position="287"/>
        <end position="320"/>
    </location>
</feature>
<dbReference type="InterPro" id="IPR019734">
    <property type="entry name" value="TPR_rpt"/>
</dbReference>
<dbReference type="PROSITE" id="PS50005">
    <property type="entry name" value="TPR"/>
    <property type="match status" value="5"/>
</dbReference>
<dbReference type="AlphaFoldDB" id="A0A2Z5GCR1"/>
<feature type="transmembrane region" description="Helical" evidence="4">
    <location>
        <begin position="17"/>
        <end position="38"/>
    </location>
</feature>
<dbReference type="SMART" id="SM00028">
    <property type="entry name" value="TPR"/>
    <property type="match status" value="11"/>
</dbReference>
<gene>
    <name evidence="6" type="ORF">ACPOL_7176</name>
</gene>
<keyword evidence="4" id="KW-0472">Membrane</keyword>
<keyword evidence="4" id="KW-1133">Transmembrane helix</keyword>
<dbReference type="Pfam" id="PF14559">
    <property type="entry name" value="TPR_19"/>
    <property type="match status" value="1"/>
</dbReference>
<dbReference type="InterPro" id="IPR005158">
    <property type="entry name" value="BTAD"/>
</dbReference>
<dbReference type="EMBL" id="CP030844">
    <property type="protein sequence ID" value="AXC16366.1"/>
    <property type="molecule type" value="Genomic_DNA"/>
</dbReference>
<keyword evidence="4" id="KW-0812">Transmembrane</keyword>
<evidence type="ECO:0000256" key="1">
    <source>
        <dbReference type="ARBA" id="ARBA00022737"/>
    </source>
</evidence>
<geneLocation type="plasmid" evidence="7">
    <name>pacpol3</name>
</geneLocation>
<reference evidence="6 7" key="1">
    <citation type="journal article" date="2018" name="Front. Microbiol.">
        <title>Hydrolytic Capabilities as a Key to Environmental Success: Chitinolytic and Cellulolytic Acidobacteria From Acidic Sub-arctic Soils and Boreal Peatlands.</title>
        <authorList>
            <person name="Belova S.E."/>
            <person name="Ravin N.V."/>
            <person name="Pankratov T.A."/>
            <person name="Rakitin A.L."/>
            <person name="Ivanova A.A."/>
            <person name="Beletsky A.V."/>
            <person name="Mardanov A.V."/>
            <person name="Sinninghe Damste J.S."/>
            <person name="Dedysh S.N."/>
        </authorList>
    </citation>
    <scope>NUCLEOTIDE SEQUENCE [LARGE SCALE GENOMIC DNA]</scope>
    <source>
        <strain evidence="6 7">SBC82</strain>
        <plasmid evidence="7">pacpol3</plasmid>
    </source>
</reference>
<proteinExistence type="predicted"/>
<dbReference type="InterPro" id="IPR051012">
    <property type="entry name" value="CellSynth/LPSAsmb/PSIAsmb"/>
</dbReference>
<dbReference type="SUPFAM" id="SSF48452">
    <property type="entry name" value="TPR-like"/>
    <property type="match status" value="2"/>
</dbReference>
<name>A0A2Z5GCR1_9BACT</name>
<evidence type="ECO:0000259" key="5">
    <source>
        <dbReference type="SMART" id="SM01043"/>
    </source>
</evidence>
<evidence type="ECO:0000313" key="6">
    <source>
        <dbReference type="EMBL" id="AXC16366.1"/>
    </source>
</evidence>
<dbReference type="PANTHER" id="PTHR45586:SF1">
    <property type="entry name" value="LIPOPOLYSACCHARIDE ASSEMBLY PROTEIN B"/>
    <property type="match status" value="1"/>
</dbReference>
<dbReference type="Gene3D" id="1.25.40.10">
    <property type="entry name" value="Tetratricopeptide repeat domain"/>
    <property type="match status" value="3"/>
</dbReference>
<accession>A0A2Z5GCR1</accession>
<evidence type="ECO:0000256" key="3">
    <source>
        <dbReference type="PROSITE-ProRule" id="PRU00339"/>
    </source>
</evidence>
<keyword evidence="1" id="KW-0677">Repeat</keyword>
<feature type="domain" description="Bacterial transcriptional activator" evidence="5">
    <location>
        <begin position="55"/>
        <end position="204"/>
    </location>
</feature>
<feature type="repeat" description="TPR" evidence="3">
    <location>
        <begin position="88"/>
        <end position="121"/>
    </location>
</feature>
<dbReference type="Pfam" id="PF13432">
    <property type="entry name" value="TPR_16"/>
    <property type="match status" value="2"/>
</dbReference>
<keyword evidence="6" id="KW-0614">Plasmid</keyword>
<organism evidence="6 7">
    <name type="scientific">Acidisarcina polymorpha</name>
    <dbReference type="NCBI Taxonomy" id="2211140"/>
    <lineage>
        <taxon>Bacteria</taxon>
        <taxon>Pseudomonadati</taxon>
        <taxon>Acidobacteriota</taxon>
        <taxon>Terriglobia</taxon>
        <taxon>Terriglobales</taxon>
        <taxon>Acidobacteriaceae</taxon>
        <taxon>Acidisarcina</taxon>
    </lineage>
</organism>
<feature type="repeat" description="TPR" evidence="3">
    <location>
        <begin position="458"/>
        <end position="491"/>
    </location>
</feature>
<dbReference type="InterPro" id="IPR011990">
    <property type="entry name" value="TPR-like_helical_dom_sf"/>
</dbReference>